<name>A0ABD2RVS0_9SOLN</name>
<dbReference type="EMBL" id="JBJKTR010000018">
    <property type="protein sequence ID" value="KAL3336008.1"/>
    <property type="molecule type" value="Genomic_DNA"/>
</dbReference>
<dbReference type="InterPro" id="IPR007608">
    <property type="entry name" value="Senescence_reg_S40"/>
</dbReference>
<keyword evidence="5" id="KW-1185">Reference proteome</keyword>
<evidence type="ECO:0000256" key="1">
    <source>
        <dbReference type="ARBA" id="ARBA00034773"/>
    </source>
</evidence>
<evidence type="ECO:0000313" key="4">
    <source>
        <dbReference type="EMBL" id="KAL3336008.1"/>
    </source>
</evidence>
<comment type="caution">
    <text evidence="4">The sequence shown here is derived from an EMBL/GenBank/DDBJ whole genome shotgun (WGS) entry which is preliminary data.</text>
</comment>
<keyword evidence="3" id="KW-1133">Transmembrane helix</keyword>
<feature type="non-terminal residue" evidence="4">
    <location>
        <position position="1"/>
    </location>
</feature>
<gene>
    <name evidence="4" type="ORF">AABB24_031972</name>
</gene>
<dbReference type="GO" id="GO:0010150">
    <property type="term" value="P:leaf senescence"/>
    <property type="evidence" value="ECO:0007669"/>
    <property type="project" value="UniProtKB-ARBA"/>
</dbReference>
<evidence type="ECO:0000313" key="5">
    <source>
        <dbReference type="Proteomes" id="UP001627284"/>
    </source>
</evidence>
<evidence type="ECO:0000256" key="2">
    <source>
        <dbReference type="SAM" id="MobiDB-lite"/>
    </source>
</evidence>
<sequence length="254" mass="29086">STHTESIRKIRIQRILPSKFKRRATTSHSFYTYTCLYVYTLTILSISSHPSSMAASRSYFATANYRFLSTEPDLAMTPDSVFEFDESDVWNSSTVSRSPEFRKKSPSSRISRKQRETKSYRKCSGATATATTTAASLPVNVPDWSKILKDEYREYGRRDSDDDFDDNDLDTRIPPHEFLAKQLERTRIASFSVHEGVGRTLKGRDLSRVRNAIWEKTGLILFLQILTILILFFFLLDGDLLTIYISSPSLLCNC</sequence>
<protein>
    <submittedName>
        <fullName evidence="4">Uncharacterized protein</fullName>
    </submittedName>
</protein>
<keyword evidence="3" id="KW-0472">Membrane</keyword>
<dbReference type="PANTHER" id="PTHR46525:SF24">
    <property type="entry name" value="SENESCENCE REGULATOR"/>
    <property type="match status" value="1"/>
</dbReference>
<evidence type="ECO:0000256" key="3">
    <source>
        <dbReference type="SAM" id="Phobius"/>
    </source>
</evidence>
<accession>A0ABD2RVS0</accession>
<proteinExistence type="inferred from homology"/>
<dbReference type="Proteomes" id="UP001627284">
    <property type="component" value="Unassembled WGS sequence"/>
</dbReference>
<feature type="region of interest" description="Disordered" evidence="2">
    <location>
        <begin position="95"/>
        <end position="125"/>
    </location>
</feature>
<feature type="transmembrane region" description="Helical" evidence="3">
    <location>
        <begin position="218"/>
        <end position="236"/>
    </location>
</feature>
<dbReference type="AlphaFoldDB" id="A0ABD2RVS0"/>
<organism evidence="4 5">
    <name type="scientific">Solanum stoloniferum</name>
    <dbReference type="NCBI Taxonomy" id="62892"/>
    <lineage>
        <taxon>Eukaryota</taxon>
        <taxon>Viridiplantae</taxon>
        <taxon>Streptophyta</taxon>
        <taxon>Embryophyta</taxon>
        <taxon>Tracheophyta</taxon>
        <taxon>Spermatophyta</taxon>
        <taxon>Magnoliopsida</taxon>
        <taxon>eudicotyledons</taxon>
        <taxon>Gunneridae</taxon>
        <taxon>Pentapetalae</taxon>
        <taxon>asterids</taxon>
        <taxon>lamiids</taxon>
        <taxon>Solanales</taxon>
        <taxon>Solanaceae</taxon>
        <taxon>Solanoideae</taxon>
        <taxon>Solaneae</taxon>
        <taxon>Solanum</taxon>
    </lineage>
</organism>
<keyword evidence="3" id="KW-0812">Transmembrane</keyword>
<dbReference type="Pfam" id="PF04520">
    <property type="entry name" value="Senescence_reg"/>
    <property type="match status" value="1"/>
</dbReference>
<comment type="similarity">
    <text evidence="1">Belongs to the senescence regulator S40 family.</text>
</comment>
<reference evidence="4 5" key="1">
    <citation type="submission" date="2024-05" db="EMBL/GenBank/DDBJ databases">
        <title>De novo assembly of an allotetraploid wild potato.</title>
        <authorList>
            <person name="Hosaka A.J."/>
        </authorList>
    </citation>
    <scope>NUCLEOTIDE SEQUENCE [LARGE SCALE GENOMIC DNA]</scope>
    <source>
        <tissue evidence="4">Young leaves</tissue>
    </source>
</reference>
<dbReference type="PANTHER" id="PTHR46525">
    <property type="entry name" value="EMB|CAB72159.1"/>
    <property type="match status" value="1"/>
</dbReference>